<evidence type="ECO:0000313" key="2">
    <source>
        <dbReference type="Proteomes" id="UP001596405"/>
    </source>
</evidence>
<organism evidence="1 2">
    <name type="scientific">Rufibacter roseus</name>
    <dbReference type="NCBI Taxonomy" id="1567108"/>
    <lineage>
        <taxon>Bacteria</taxon>
        <taxon>Pseudomonadati</taxon>
        <taxon>Bacteroidota</taxon>
        <taxon>Cytophagia</taxon>
        <taxon>Cytophagales</taxon>
        <taxon>Hymenobacteraceae</taxon>
        <taxon>Rufibacter</taxon>
    </lineage>
</organism>
<protein>
    <submittedName>
        <fullName evidence="1">Uncharacterized protein</fullName>
    </submittedName>
</protein>
<accession>A0ABW2DN43</accession>
<sequence>MKKRYYLLLLGLLLLCIAYITYSDSLPPRTPLKIARLISGLEISNGVEFKMLQDEWSPNGDGIAHIKATLTDKELNDYSKQSTLRGYKRLPIKESSPNLILPDGVNDRMNGYYLLNQDKEDPRDYTFTIIDSQKKEMIVFINYM</sequence>
<dbReference type="RefSeq" id="WP_066617496.1">
    <property type="nucleotide sequence ID" value="NZ_JBHSYQ010000005.1"/>
</dbReference>
<comment type="caution">
    <text evidence="1">The sequence shown here is derived from an EMBL/GenBank/DDBJ whole genome shotgun (WGS) entry which is preliminary data.</text>
</comment>
<dbReference type="EMBL" id="JBHSYQ010000005">
    <property type="protein sequence ID" value="MFC6998460.1"/>
    <property type="molecule type" value="Genomic_DNA"/>
</dbReference>
<reference evidence="2" key="1">
    <citation type="journal article" date="2019" name="Int. J. Syst. Evol. Microbiol.">
        <title>The Global Catalogue of Microorganisms (GCM) 10K type strain sequencing project: providing services to taxonomists for standard genome sequencing and annotation.</title>
        <authorList>
            <consortium name="The Broad Institute Genomics Platform"/>
            <consortium name="The Broad Institute Genome Sequencing Center for Infectious Disease"/>
            <person name="Wu L."/>
            <person name="Ma J."/>
        </authorList>
    </citation>
    <scope>NUCLEOTIDE SEQUENCE [LARGE SCALE GENOMIC DNA]</scope>
    <source>
        <strain evidence="2">CGMCC 4.7393</strain>
    </source>
</reference>
<keyword evidence="2" id="KW-1185">Reference proteome</keyword>
<name>A0ABW2DN43_9BACT</name>
<dbReference type="Proteomes" id="UP001596405">
    <property type="component" value="Unassembled WGS sequence"/>
</dbReference>
<gene>
    <name evidence="1" type="ORF">ACFQHR_12550</name>
</gene>
<proteinExistence type="predicted"/>
<evidence type="ECO:0000313" key="1">
    <source>
        <dbReference type="EMBL" id="MFC6998460.1"/>
    </source>
</evidence>